<dbReference type="GO" id="GO:0005524">
    <property type="term" value="F:ATP binding"/>
    <property type="evidence" value="ECO:0007669"/>
    <property type="project" value="UniProtKB-KW"/>
</dbReference>
<evidence type="ECO:0000256" key="5">
    <source>
        <dbReference type="ARBA" id="ARBA00022596"/>
    </source>
</evidence>
<dbReference type="PANTHER" id="PTHR43297:SF13">
    <property type="entry name" value="NICKEL ABC TRANSPORTER, ATP-BINDING PROTEIN"/>
    <property type="match status" value="1"/>
</dbReference>
<dbReference type="Proteomes" id="UP000479639">
    <property type="component" value="Unassembled WGS sequence"/>
</dbReference>
<comment type="caution">
    <text evidence="12">The sequence shown here is derived from an EMBL/GenBank/DDBJ whole genome shotgun (WGS) entry which is preliminary data.</text>
</comment>
<evidence type="ECO:0000256" key="7">
    <source>
        <dbReference type="ARBA" id="ARBA00023065"/>
    </source>
</evidence>
<dbReference type="EMBL" id="WAJS01000054">
    <property type="protein sequence ID" value="KAB1638712.1"/>
    <property type="molecule type" value="Genomic_DNA"/>
</dbReference>
<dbReference type="InterPro" id="IPR003439">
    <property type="entry name" value="ABC_transporter-like_ATP-bd"/>
</dbReference>
<evidence type="ECO:0000256" key="8">
    <source>
        <dbReference type="ARBA" id="ARBA00023112"/>
    </source>
</evidence>
<evidence type="ECO:0000256" key="6">
    <source>
        <dbReference type="ARBA" id="ARBA00022967"/>
    </source>
</evidence>
<keyword evidence="5" id="KW-0533">Nickel</keyword>
<reference evidence="12 13" key="1">
    <citation type="submission" date="2019-09" db="EMBL/GenBank/DDBJ databases">
        <title>Whole genome shotgun sequencing (WGS) of Ellagibacter isourolithinifaciens DSM 104140(T) and Adlercreutzia muris DSM 29508(T).</title>
        <authorList>
            <person name="Stoll D.A."/>
            <person name="Danylec N."/>
            <person name="Huch M."/>
        </authorList>
    </citation>
    <scope>NUCLEOTIDE SEQUENCE [LARGE SCALE GENOMIC DNA]</scope>
    <source>
        <strain evidence="12 13">DSM 29508</strain>
    </source>
</reference>
<evidence type="ECO:0000256" key="1">
    <source>
        <dbReference type="ARBA" id="ARBA00004370"/>
    </source>
</evidence>
<feature type="non-terminal residue" evidence="12">
    <location>
        <position position="1"/>
    </location>
</feature>
<keyword evidence="4" id="KW-1003">Cell membrane</keyword>
<keyword evidence="12" id="KW-0067">ATP-binding</keyword>
<keyword evidence="7" id="KW-0406">Ion transport</keyword>
<dbReference type="GO" id="GO:0016887">
    <property type="term" value="F:ATP hydrolysis activity"/>
    <property type="evidence" value="ECO:0007669"/>
    <property type="project" value="InterPro"/>
</dbReference>
<protein>
    <submittedName>
        <fullName evidence="12">ATP-binding cassette domain-containing protein</fullName>
    </submittedName>
</protein>
<evidence type="ECO:0000256" key="3">
    <source>
        <dbReference type="ARBA" id="ARBA00022448"/>
    </source>
</evidence>
<dbReference type="InterPro" id="IPR027417">
    <property type="entry name" value="P-loop_NTPase"/>
</dbReference>
<dbReference type="PANTHER" id="PTHR43297">
    <property type="entry name" value="OLIGOPEPTIDE TRANSPORT ATP-BINDING PROTEIN APPD"/>
    <property type="match status" value="1"/>
</dbReference>
<feature type="region of interest" description="Disordered" evidence="10">
    <location>
        <begin position="125"/>
        <end position="153"/>
    </location>
</feature>
<dbReference type="InterPro" id="IPR050388">
    <property type="entry name" value="ABC_Ni/Peptide_Import"/>
</dbReference>
<dbReference type="AlphaFoldDB" id="A0A7C8BVP5"/>
<comment type="subcellular location">
    <subcellularLocation>
        <location evidence="1">Membrane</location>
    </subcellularLocation>
</comment>
<dbReference type="GO" id="GO:0015675">
    <property type="term" value="P:nickel cation transport"/>
    <property type="evidence" value="ECO:0007669"/>
    <property type="project" value="UniProtKB-KW"/>
</dbReference>
<accession>A0A7C8BVP5</accession>
<evidence type="ECO:0000313" key="12">
    <source>
        <dbReference type="EMBL" id="KAB1638712.1"/>
    </source>
</evidence>
<evidence type="ECO:0000256" key="9">
    <source>
        <dbReference type="ARBA" id="ARBA00023136"/>
    </source>
</evidence>
<dbReference type="RefSeq" id="WP_151432037.1">
    <property type="nucleotide sequence ID" value="NZ_WAJS01000054.1"/>
</dbReference>
<proteinExistence type="inferred from homology"/>
<evidence type="ECO:0000313" key="13">
    <source>
        <dbReference type="Proteomes" id="UP000479639"/>
    </source>
</evidence>
<keyword evidence="9" id="KW-0472">Membrane</keyword>
<sequence length="153" mass="16213">LHEGAAQQHAARLFPHELSGGMARRVLLCCALMEDPRLIVADEPTPGLDLDLAVRALDDLRAFADGGGGVLLITHDIELALTVADRVAVFRDGTVVEETAVESFAGPDTLAHPFSRQLWHALPEHDFAPPPSVPVPGDDRGEEEVAAEGGAPC</sequence>
<gene>
    <name evidence="12" type="ORF">F8D48_11000</name>
</gene>
<evidence type="ECO:0000256" key="10">
    <source>
        <dbReference type="SAM" id="MobiDB-lite"/>
    </source>
</evidence>
<keyword evidence="12" id="KW-0547">Nucleotide-binding</keyword>
<evidence type="ECO:0000256" key="4">
    <source>
        <dbReference type="ARBA" id="ARBA00022475"/>
    </source>
</evidence>
<keyword evidence="13" id="KW-1185">Reference proteome</keyword>
<dbReference type="Gene3D" id="3.40.50.300">
    <property type="entry name" value="P-loop containing nucleotide triphosphate hydrolases"/>
    <property type="match status" value="1"/>
</dbReference>
<feature type="domain" description="ABC transporter" evidence="11">
    <location>
        <begin position="10"/>
        <end position="45"/>
    </location>
</feature>
<comment type="similarity">
    <text evidence="2">Belongs to the ABC transporter superfamily.</text>
</comment>
<keyword evidence="3" id="KW-0813">Transport</keyword>
<keyword evidence="8" id="KW-0921">Nickel transport</keyword>
<name>A0A7C8BVP5_9ACTN</name>
<evidence type="ECO:0000259" key="11">
    <source>
        <dbReference type="Pfam" id="PF00005"/>
    </source>
</evidence>
<dbReference type="Pfam" id="PF00005">
    <property type="entry name" value="ABC_tran"/>
    <property type="match status" value="1"/>
</dbReference>
<dbReference type="SUPFAM" id="SSF52540">
    <property type="entry name" value="P-loop containing nucleoside triphosphate hydrolases"/>
    <property type="match status" value="1"/>
</dbReference>
<organism evidence="12 13">
    <name type="scientific">Adlercreutzia muris</name>
    <dbReference type="NCBI Taxonomy" id="1796610"/>
    <lineage>
        <taxon>Bacteria</taxon>
        <taxon>Bacillati</taxon>
        <taxon>Actinomycetota</taxon>
        <taxon>Coriobacteriia</taxon>
        <taxon>Eggerthellales</taxon>
        <taxon>Eggerthellaceae</taxon>
        <taxon>Adlercreutzia</taxon>
    </lineage>
</organism>
<keyword evidence="6" id="KW-1278">Translocase</keyword>
<evidence type="ECO:0000256" key="2">
    <source>
        <dbReference type="ARBA" id="ARBA00005417"/>
    </source>
</evidence>
<dbReference type="GO" id="GO:0016020">
    <property type="term" value="C:membrane"/>
    <property type="evidence" value="ECO:0007669"/>
    <property type="project" value="UniProtKB-SubCell"/>
</dbReference>